<dbReference type="InterPro" id="IPR011146">
    <property type="entry name" value="HIT-like"/>
</dbReference>
<gene>
    <name evidence="5" type="ORF">SAMN05443668_12468</name>
</gene>
<evidence type="ECO:0000256" key="2">
    <source>
        <dbReference type="PIRSR" id="PIRSR601310-3"/>
    </source>
</evidence>
<dbReference type="PANTHER" id="PTHR46648">
    <property type="entry name" value="HIT FAMILY PROTEIN 1"/>
    <property type="match status" value="1"/>
</dbReference>
<evidence type="ECO:0000313" key="5">
    <source>
        <dbReference type="EMBL" id="SHN47510.1"/>
    </source>
</evidence>
<dbReference type="Pfam" id="PF01230">
    <property type="entry name" value="HIT"/>
    <property type="match status" value="1"/>
</dbReference>
<reference evidence="5 6" key="1">
    <citation type="submission" date="2016-11" db="EMBL/GenBank/DDBJ databases">
        <authorList>
            <person name="Jaros S."/>
            <person name="Januszkiewicz K."/>
            <person name="Wedrychowicz H."/>
        </authorList>
    </citation>
    <scope>NUCLEOTIDE SEQUENCE [LARGE SCALE GENOMIC DNA]</scope>
    <source>
        <strain evidence="5 6">DSM 46144</strain>
    </source>
</reference>
<proteinExistence type="predicted"/>
<evidence type="ECO:0000256" key="3">
    <source>
        <dbReference type="PROSITE-ProRule" id="PRU00464"/>
    </source>
</evidence>
<dbReference type="Gene3D" id="3.30.428.10">
    <property type="entry name" value="HIT-like"/>
    <property type="match status" value="1"/>
</dbReference>
<feature type="active site" description="Tele-AMP-histidine intermediate" evidence="1">
    <location>
        <position position="99"/>
    </location>
</feature>
<evidence type="ECO:0000256" key="1">
    <source>
        <dbReference type="PIRSR" id="PIRSR601310-1"/>
    </source>
</evidence>
<dbReference type="SUPFAM" id="SSF54197">
    <property type="entry name" value="HIT-like"/>
    <property type="match status" value="1"/>
</dbReference>
<organism evidence="5 6">
    <name type="scientific">Cryptosporangium aurantiacum</name>
    <dbReference type="NCBI Taxonomy" id="134849"/>
    <lineage>
        <taxon>Bacteria</taxon>
        <taxon>Bacillati</taxon>
        <taxon>Actinomycetota</taxon>
        <taxon>Actinomycetes</taxon>
        <taxon>Cryptosporangiales</taxon>
        <taxon>Cryptosporangiaceae</taxon>
        <taxon>Cryptosporangium</taxon>
    </lineage>
</organism>
<protein>
    <submittedName>
        <fullName evidence="5">Diadenosine tetraphosphate (Ap4A) hydrolase</fullName>
    </submittedName>
</protein>
<feature type="short sequence motif" description="Histidine triad motif" evidence="2 3">
    <location>
        <begin position="97"/>
        <end position="101"/>
    </location>
</feature>
<keyword evidence="6" id="KW-1185">Reference proteome</keyword>
<evidence type="ECO:0000259" key="4">
    <source>
        <dbReference type="PROSITE" id="PS51084"/>
    </source>
</evidence>
<accession>A0A1M7RMU6</accession>
<name>A0A1M7RMU6_9ACTN</name>
<dbReference type="Proteomes" id="UP000184440">
    <property type="component" value="Unassembled WGS sequence"/>
</dbReference>
<dbReference type="PROSITE" id="PS00892">
    <property type="entry name" value="HIT_1"/>
    <property type="match status" value="1"/>
</dbReference>
<dbReference type="InterPro" id="IPR039384">
    <property type="entry name" value="HINT"/>
</dbReference>
<keyword evidence="5" id="KW-0378">Hydrolase</keyword>
<dbReference type="EMBL" id="FRCS01000024">
    <property type="protein sequence ID" value="SHN47510.1"/>
    <property type="molecule type" value="Genomic_DNA"/>
</dbReference>
<dbReference type="PROSITE" id="PS51084">
    <property type="entry name" value="HIT_2"/>
    <property type="match status" value="1"/>
</dbReference>
<dbReference type="InterPro" id="IPR036265">
    <property type="entry name" value="HIT-like_sf"/>
</dbReference>
<dbReference type="CDD" id="cd01277">
    <property type="entry name" value="HINT_subgroup"/>
    <property type="match status" value="1"/>
</dbReference>
<evidence type="ECO:0000313" key="6">
    <source>
        <dbReference type="Proteomes" id="UP000184440"/>
    </source>
</evidence>
<dbReference type="GO" id="GO:0016787">
    <property type="term" value="F:hydrolase activity"/>
    <property type="evidence" value="ECO:0007669"/>
    <property type="project" value="UniProtKB-KW"/>
</dbReference>
<dbReference type="InterPro" id="IPR001310">
    <property type="entry name" value="Histidine_triad_HIT"/>
</dbReference>
<dbReference type="GO" id="GO:0009117">
    <property type="term" value="P:nucleotide metabolic process"/>
    <property type="evidence" value="ECO:0007669"/>
    <property type="project" value="TreeGrafter"/>
</dbReference>
<dbReference type="PANTHER" id="PTHR46648:SF1">
    <property type="entry name" value="ADENOSINE 5'-MONOPHOSPHORAMIDASE HNT1"/>
    <property type="match status" value="1"/>
</dbReference>
<dbReference type="PRINTS" id="PR00332">
    <property type="entry name" value="HISTRIAD"/>
</dbReference>
<dbReference type="RefSeq" id="WP_073265415.1">
    <property type="nucleotide sequence ID" value="NZ_FRCS01000024.1"/>
</dbReference>
<dbReference type="InterPro" id="IPR019808">
    <property type="entry name" value="Histidine_triad_CS"/>
</dbReference>
<feature type="domain" description="HIT" evidence="4">
    <location>
        <begin position="4"/>
        <end position="112"/>
    </location>
</feature>
<sequence>MDCVFCAIVRGESPASLVHADDDVLAFLDIRPVTPGHLLVIPRRHAVGLSDLPTELGPAIWGTAQRLAGALRGSGVRCDGVNLFLADGEPAGQEVFHVHLHVVPRFAGDGFRLDAQWRFPARSELDMTAEQIRQALPD</sequence>
<dbReference type="OrthoDB" id="9784774at2"/>
<dbReference type="STRING" id="134849.SAMN05443668_12468"/>
<dbReference type="AlphaFoldDB" id="A0A1M7RMU6"/>